<dbReference type="InterPro" id="IPR037175">
    <property type="entry name" value="KFase_sf"/>
</dbReference>
<dbReference type="SUPFAM" id="SSF102198">
    <property type="entry name" value="Putative cyclase"/>
    <property type="match status" value="1"/>
</dbReference>
<evidence type="ECO:0000313" key="2">
    <source>
        <dbReference type="EMBL" id="PVH97517.1"/>
    </source>
</evidence>
<dbReference type="PANTHER" id="PTHR34861:SF10">
    <property type="entry name" value="CYCLASE"/>
    <property type="match status" value="1"/>
</dbReference>
<dbReference type="GO" id="GO:0004061">
    <property type="term" value="F:arylformamidase activity"/>
    <property type="evidence" value="ECO:0007669"/>
    <property type="project" value="InterPro"/>
</dbReference>
<evidence type="ECO:0000256" key="1">
    <source>
        <dbReference type="ARBA" id="ARBA00007865"/>
    </source>
</evidence>
<dbReference type="GO" id="GO:0019441">
    <property type="term" value="P:L-tryptophan catabolic process to kynurenine"/>
    <property type="evidence" value="ECO:0007669"/>
    <property type="project" value="InterPro"/>
</dbReference>
<dbReference type="Proteomes" id="UP000244855">
    <property type="component" value="Unassembled WGS sequence"/>
</dbReference>
<dbReference type="InterPro" id="IPR007325">
    <property type="entry name" value="KFase/CYL"/>
</dbReference>
<organism evidence="2 3">
    <name type="scientific">Periconia macrospinosa</name>
    <dbReference type="NCBI Taxonomy" id="97972"/>
    <lineage>
        <taxon>Eukaryota</taxon>
        <taxon>Fungi</taxon>
        <taxon>Dikarya</taxon>
        <taxon>Ascomycota</taxon>
        <taxon>Pezizomycotina</taxon>
        <taxon>Dothideomycetes</taxon>
        <taxon>Pleosporomycetidae</taxon>
        <taxon>Pleosporales</taxon>
        <taxon>Massarineae</taxon>
        <taxon>Periconiaceae</taxon>
        <taxon>Periconia</taxon>
    </lineage>
</organism>
<dbReference type="AlphaFoldDB" id="A0A2V1DH84"/>
<dbReference type="STRING" id="97972.A0A2V1DH84"/>
<evidence type="ECO:0000313" key="3">
    <source>
        <dbReference type="Proteomes" id="UP000244855"/>
    </source>
</evidence>
<dbReference type="EMBL" id="KZ805434">
    <property type="protein sequence ID" value="PVH97517.1"/>
    <property type="molecule type" value="Genomic_DNA"/>
</dbReference>
<dbReference type="Pfam" id="PF04199">
    <property type="entry name" value="Cyclase"/>
    <property type="match status" value="1"/>
</dbReference>
<dbReference type="OrthoDB" id="5396at2759"/>
<proteinExistence type="inferred from homology"/>
<keyword evidence="3" id="KW-1185">Reference proteome</keyword>
<protein>
    <recommendedName>
        <fullName evidence="4">Cyclase</fullName>
    </recommendedName>
</protein>
<dbReference type="Gene3D" id="3.50.30.50">
    <property type="entry name" value="Putative cyclase"/>
    <property type="match status" value="1"/>
</dbReference>
<comment type="similarity">
    <text evidence="1">Belongs to the Cyclase 1 superfamily.</text>
</comment>
<sequence>MSEILKTARDRLSNITSTIVGSAIGSEYQFPAFDDLPKVEGEPQGCAWGLFDKDGKKDEIGTINLLTPANVLAASSEILSGESIQLDWPLHNVQFPGFSRKPFGQTKVDLLPLLSFVAMDDELYINTQSGSQWDSLKHFAHQASGKYYNGLTHDDATQSDTNGIHNWCERGGIVGRGVLVDWLSWYEKHKGTTPNAVSRHEITVDELDETLKWQGTTTRPGDILIVRSGYVRWHKRNCCFNILTINSNASAEVRKSGTQDKTIAIGVQASEKSVRWFYDHHFAAVAGDTVAFEAWPPKLNEGWCLHEWLLVQWGTPIGEMWDLEKLSETCKNKGRYTFFLTSAPLHVKGGIGSPPGAIAIF</sequence>
<reference evidence="2 3" key="1">
    <citation type="journal article" date="2018" name="Sci. Rep.">
        <title>Comparative genomics provides insights into the lifestyle and reveals functional heterogeneity of dark septate endophytic fungi.</title>
        <authorList>
            <person name="Knapp D.G."/>
            <person name="Nemeth J.B."/>
            <person name="Barry K."/>
            <person name="Hainaut M."/>
            <person name="Henrissat B."/>
            <person name="Johnson J."/>
            <person name="Kuo A."/>
            <person name="Lim J.H.P."/>
            <person name="Lipzen A."/>
            <person name="Nolan M."/>
            <person name="Ohm R.A."/>
            <person name="Tamas L."/>
            <person name="Grigoriev I.V."/>
            <person name="Spatafora J.W."/>
            <person name="Nagy L.G."/>
            <person name="Kovacs G.M."/>
        </authorList>
    </citation>
    <scope>NUCLEOTIDE SEQUENCE [LARGE SCALE GENOMIC DNA]</scope>
    <source>
        <strain evidence="2 3">DSE2036</strain>
    </source>
</reference>
<name>A0A2V1DH84_9PLEO</name>
<gene>
    <name evidence="2" type="ORF">DM02DRAFT_533074</name>
</gene>
<dbReference type="PANTHER" id="PTHR34861">
    <property type="match status" value="1"/>
</dbReference>
<evidence type="ECO:0008006" key="4">
    <source>
        <dbReference type="Google" id="ProtNLM"/>
    </source>
</evidence>
<accession>A0A2V1DH84</accession>